<reference evidence="3 6" key="2">
    <citation type="journal article" date="2017" name="Arch. Virol.">
        <title>First complete genome sequence of a virulent bacteriophage infecting the opportunistic pathogen Serratia rubidaea.</title>
        <authorList>
            <person name="Xing S."/>
            <person name="Ma T."/>
            <person name="Zhang X."/>
            <person name="Huang Y."/>
            <person name="Mi Z."/>
            <person name="Sun Q."/>
            <person name="An X."/>
            <person name="Fan H."/>
            <person name="Wu S."/>
            <person name="Wei L."/>
            <person name="Tong Y."/>
        </authorList>
    </citation>
    <scope>NUCLEOTIDE SEQUENCE [LARGE SCALE GENOMIC DNA]</scope>
</reference>
<feature type="compositionally biased region" description="Basic and acidic residues" evidence="2">
    <location>
        <begin position="219"/>
        <end position="234"/>
    </location>
</feature>
<feature type="region of interest" description="Disordered" evidence="2">
    <location>
        <begin position="219"/>
        <end position="251"/>
    </location>
</feature>
<feature type="compositionally biased region" description="Polar residues" evidence="2">
    <location>
        <begin position="545"/>
        <end position="572"/>
    </location>
</feature>
<evidence type="ECO:0000313" key="4">
    <source>
        <dbReference type="EMBL" id="APD20053.1"/>
    </source>
</evidence>
<evidence type="ECO:0008006" key="7">
    <source>
        <dbReference type="Google" id="ProtNLM"/>
    </source>
</evidence>
<dbReference type="OrthoDB" id="1232at10239"/>
<dbReference type="Proteomes" id="UP000230444">
    <property type="component" value="Segment"/>
</dbReference>
<keyword evidence="1" id="KW-0175">Coiled coil</keyword>
<evidence type="ECO:0000313" key="6">
    <source>
        <dbReference type="Proteomes" id="UP000231470"/>
    </source>
</evidence>
<dbReference type="RefSeq" id="YP_009615946.1">
    <property type="nucleotide sequence ID" value="NC_042047.1"/>
</dbReference>
<feature type="compositionally biased region" description="Polar residues" evidence="2">
    <location>
        <begin position="521"/>
        <end position="538"/>
    </location>
</feature>
<dbReference type="EMBL" id="KY073123">
    <property type="protein sequence ID" value="APD20053.1"/>
    <property type="molecule type" value="Genomic_DNA"/>
</dbReference>
<dbReference type="Proteomes" id="UP000231470">
    <property type="component" value="Segment"/>
</dbReference>
<evidence type="ECO:0000256" key="2">
    <source>
        <dbReference type="SAM" id="MobiDB-lite"/>
    </source>
</evidence>
<feature type="region of interest" description="Disordered" evidence="2">
    <location>
        <begin position="520"/>
        <end position="572"/>
    </location>
</feature>
<feature type="coiled-coil region" evidence="1">
    <location>
        <begin position="12"/>
        <end position="56"/>
    </location>
</feature>
<dbReference type="EMBL" id="KX147096">
    <property type="protein sequence ID" value="ANM47145.1"/>
    <property type="molecule type" value="Genomic_DNA"/>
</dbReference>
<evidence type="ECO:0000313" key="3">
    <source>
        <dbReference type="EMBL" id="ANM47145.1"/>
    </source>
</evidence>
<evidence type="ECO:0000256" key="1">
    <source>
        <dbReference type="SAM" id="Coils"/>
    </source>
</evidence>
<name>A0A1J0MFS1_9CAUD</name>
<protein>
    <recommendedName>
        <fullName evidence="7">Tail length tape measure protein</fullName>
    </recommendedName>
</protein>
<keyword evidence="6" id="KW-1185">Reference proteome</keyword>
<proteinExistence type="predicted"/>
<accession>A0A1J0MFS1</accession>
<organism evidence="4 5">
    <name type="scientific">Serratia phage vB_Sru_IME250</name>
    <dbReference type="NCBI Taxonomy" id="1852640"/>
    <lineage>
        <taxon>Viruses</taxon>
        <taxon>Duplodnaviria</taxon>
        <taxon>Heunggongvirae</taxon>
        <taxon>Uroviricota</taxon>
        <taxon>Caudoviricetes</taxon>
        <taxon>Pantevenvirales</taxon>
        <taxon>Ackermannviridae</taxon>
        <taxon>Taipeivirus</taxon>
        <taxon>Taipeivirus IME250</taxon>
    </lineage>
</organism>
<dbReference type="GeneID" id="40092427"/>
<dbReference type="KEGG" id="vg:40092427"/>
<sequence length="661" mass="72573">MAEPAQTSQTEVAKVLDKIKKEIMERKQLRAQNETNKQLDKMNKNLEQMKTAEKKKDVPDFQFKIPSVNDFVNGFARVSPVFTRDYSTWMKDTVDVAVDGNEELTRIAEKVDRLGDLVRQPSDDTNTEYLNLISDQLKAANDDSLKRLDTQEGTLIGIGSDLDRINDSLDDIKWSAEGIDKKSSEELVRLSAIEKKIGRTGGHIVNALVRIFEGDEKWREKDEMRRGEEGKEGKTNPQATSIIPKDDDQKDENSSGIGAAIAAMLGLNALKGFLLKPFKAIGWAVGAFIGMFSKIGAGIVKLLGPFGKILKFLKVGPLALITSIFEFGKGFINAKEILGKASVTIVDRVRAGITELVGSFGDLFDWVSKIFGFDTDMGKKFRQFTLWISEKPAEWLNSIVNWISNDLFAGITRNTSLTEIPGKLADNLQSELTKLVDWITGGISSFIDDGIAAASKTLDSIKKGFAENVKKPFFNMLNAITNAMFDIVDKFVSIIPDALGGEAARKKMDEARQAMMIGTEEPTNSPVPQSDQQNQQPTAPEVKQDQTTAPVLPNQDAQTLTPIPSGVTSDVENVTDKTSQLKEAYGSIGGGSLGAAKPTQGRAADNIGQIQSVYSQPPASVIAPIQQNVDNSKKVNTTNNFNSTNLEPSNQTDKTRLLWDW</sequence>
<evidence type="ECO:0000313" key="5">
    <source>
        <dbReference type="Proteomes" id="UP000230444"/>
    </source>
</evidence>
<reference evidence="4 5" key="1">
    <citation type="submission" date="2016-11" db="EMBL/GenBank/DDBJ databases">
        <title>Complete genome of the first virulent bacteriophage infecting the opportunist pathogen Serratia rubidaea.</title>
        <authorList>
            <person name="Xing S."/>
            <person name="Ma T."/>
            <person name="Zhang X."/>
            <person name="Huang Y."/>
            <person name="Mi Z."/>
            <person name="Sun Q."/>
            <person name="An X."/>
            <person name="Fan H."/>
            <person name="Wu S."/>
            <person name="Lin W."/>
            <person name="Tong Y."/>
        </authorList>
    </citation>
    <scope>NUCLEOTIDE SEQUENCE [LARGE SCALE GENOMIC DNA]</scope>
</reference>